<dbReference type="AlphaFoldDB" id="A0A1I7MST4"/>
<name>A0A1I7MST4_9MICC</name>
<dbReference type="InterPro" id="IPR006047">
    <property type="entry name" value="GH13_cat_dom"/>
</dbReference>
<feature type="region of interest" description="Disordered" evidence="2">
    <location>
        <begin position="508"/>
        <end position="539"/>
    </location>
</feature>
<dbReference type="SUPFAM" id="SSF81296">
    <property type="entry name" value="E set domains"/>
    <property type="match status" value="1"/>
</dbReference>
<dbReference type="PANTHER" id="PTHR43002">
    <property type="entry name" value="GLYCOGEN DEBRANCHING ENZYME"/>
    <property type="match status" value="1"/>
</dbReference>
<dbReference type="InterPro" id="IPR013783">
    <property type="entry name" value="Ig-like_fold"/>
</dbReference>
<evidence type="ECO:0000259" key="3">
    <source>
        <dbReference type="SMART" id="SM00642"/>
    </source>
</evidence>
<dbReference type="STRING" id="574650.SAMN04487966_1172"/>
<evidence type="ECO:0000256" key="1">
    <source>
        <dbReference type="ARBA" id="ARBA00008061"/>
    </source>
</evidence>
<dbReference type="EMBL" id="FPCG01000017">
    <property type="protein sequence ID" value="SFV24984.1"/>
    <property type="molecule type" value="Genomic_DNA"/>
</dbReference>
<evidence type="ECO:0000256" key="2">
    <source>
        <dbReference type="SAM" id="MobiDB-lite"/>
    </source>
</evidence>
<sequence>MAWTSTVAQPTGTVAETVVRGHGHRSRPFPLGVHAGVPGVRVASGGLSADGFSAPADEAVNVAVYAPGCERLDVVFTGPDFPLDRAPHAEDLTRVPLPDVTSHVHHGTVAGLGEGCLYAFVRRGGRAEGAESGEEAEAEPGLRPILDPYSRAVSERDGQYWSVRVPSHFDWGGVERPHTPLRDTVVYEAHVIGQTRLHPQIPEELRGTYAGLAHPVMIRYLQDLGVTAVELLPIHHHADEQHLQRLGLENYWGYNTVGFFSPHPGYATAAAQAAGPKAVQDEVKGMIRLLHQAGIEVILDVVYNHTAEEGPGGPSFCWRELGEQHYYRHDAQGRYVDTTGCGNALDFGNSSVVQMTLDSLRHWVTDYQVDGFRFDLAVTLCRDSSHHFTPHHPFLVAAHADPVLAGVKLISEPWDVSVGGWQTGHFPAGWSDWNDRYRDVVRDFWVADRAALERGGTGGSTARLADCLSGSAALFGASGRSALASVNLVTAHDGFTLRDLVSYNEKHNQANGEDNRDGNSHNRSFNHGVEGPTEDPAVRAARGQTARNVMATLMLSLGVPMLTAGDELGRTQGGNNNAYCQNNEISWTDWELNPEQERMLETTRALIRIRKEFLAEQPYEYPARERGFLHWFNALGQPMSQDDWADPGQRLLQMLIGAPGGRFCGLVVFHGGLEDVQFRLPRAEHLLEGITARGGTLRSFILQMSTARGSEAQIGARMAPGESDLIEGSSISVYTV</sequence>
<dbReference type="OrthoDB" id="3236218at2"/>
<dbReference type="Pfam" id="PF00128">
    <property type="entry name" value="Alpha-amylase"/>
    <property type="match status" value="1"/>
</dbReference>
<dbReference type="SMART" id="SM00642">
    <property type="entry name" value="Aamy"/>
    <property type="match status" value="1"/>
</dbReference>
<dbReference type="SUPFAM" id="SSF51011">
    <property type="entry name" value="Glycosyl hydrolase domain"/>
    <property type="match status" value="1"/>
</dbReference>
<dbReference type="SUPFAM" id="SSF51445">
    <property type="entry name" value="(Trans)glycosidases"/>
    <property type="match status" value="1"/>
</dbReference>
<evidence type="ECO:0000313" key="5">
    <source>
        <dbReference type="Proteomes" id="UP000198881"/>
    </source>
</evidence>
<feature type="domain" description="Glycosyl hydrolase family 13 catalytic" evidence="3">
    <location>
        <begin position="184"/>
        <end position="610"/>
    </location>
</feature>
<dbReference type="InterPro" id="IPR014756">
    <property type="entry name" value="Ig_E-set"/>
</dbReference>
<reference evidence="4 5" key="1">
    <citation type="submission" date="2016-10" db="EMBL/GenBank/DDBJ databases">
        <authorList>
            <person name="de Groot N.N."/>
        </authorList>
    </citation>
    <scope>NUCLEOTIDE SEQUENCE [LARGE SCALE GENOMIC DNA]</scope>
    <source>
        <strain evidence="4 5">CGMCC 1.7054</strain>
    </source>
</reference>
<gene>
    <name evidence="4" type="ORF">SAMN04487966_1172</name>
</gene>
<accession>A0A1I7MST4</accession>
<organism evidence="4 5">
    <name type="scientific">Micrococcus terreus</name>
    <dbReference type="NCBI Taxonomy" id="574650"/>
    <lineage>
        <taxon>Bacteria</taxon>
        <taxon>Bacillati</taxon>
        <taxon>Actinomycetota</taxon>
        <taxon>Actinomycetes</taxon>
        <taxon>Micrococcales</taxon>
        <taxon>Micrococcaceae</taxon>
        <taxon>Micrococcus</taxon>
    </lineage>
</organism>
<proteinExistence type="inferred from homology"/>
<dbReference type="Proteomes" id="UP000198881">
    <property type="component" value="Unassembled WGS sequence"/>
</dbReference>
<comment type="similarity">
    <text evidence="1">Belongs to the glycosyl hydrolase 13 family.</text>
</comment>
<dbReference type="GO" id="GO:0005980">
    <property type="term" value="P:glycogen catabolic process"/>
    <property type="evidence" value="ECO:0007669"/>
    <property type="project" value="InterPro"/>
</dbReference>
<dbReference type="GO" id="GO:0004135">
    <property type="term" value="F:amylo-alpha-1,6-glucosidase activity"/>
    <property type="evidence" value="ECO:0007669"/>
    <property type="project" value="InterPro"/>
</dbReference>
<keyword evidence="5" id="KW-1185">Reference proteome</keyword>
<dbReference type="Gene3D" id="2.60.40.10">
    <property type="entry name" value="Immunoglobulins"/>
    <property type="match status" value="1"/>
</dbReference>
<dbReference type="CDD" id="cd11326">
    <property type="entry name" value="AmyAc_Glg_debranch"/>
    <property type="match status" value="1"/>
</dbReference>
<dbReference type="InterPro" id="IPR017853">
    <property type="entry name" value="GH"/>
</dbReference>
<dbReference type="InterPro" id="IPR011837">
    <property type="entry name" value="Glycogen_debranch_GlgX"/>
</dbReference>
<evidence type="ECO:0000313" key="4">
    <source>
        <dbReference type="EMBL" id="SFV24984.1"/>
    </source>
</evidence>
<feature type="compositionally biased region" description="Basic and acidic residues" evidence="2">
    <location>
        <begin position="508"/>
        <end position="520"/>
    </location>
</feature>
<dbReference type="Gene3D" id="3.20.20.80">
    <property type="entry name" value="Glycosidases"/>
    <property type="match status" value="1"/>
</dbReference>
<dbReference type="RefSeq" id="WP_091699550.1">
    <property type="nucleotide sequence ID" value="NZ_FPCG01000017.1"/>
</dbReference>
<dbReference type="NCBIfam" id="TIGR02100">
    <property type="entry name" value="glgX_debranch"/>
    <property type="match status" value="1"/>
</dbReference>
<protein>
    <submittedName>
        <fullName evidence="4">Glycogen operon protein</fullName>
    </submittedName>
</protein>